<evidence type="ECO:0000313" key="1">
    <source>
        <dbReference type="EMBL" id="TVZ03759.1"/>
    </source>
</evidence>
<reference evidence="1 2" key="1">
    <citation type="submission" date="2018-11" db="EMBL/GenBank/DDBJ databases">
        <title>Trebonia kvetii gen.nov., sp.nov., a novel acidophilic actinobacterium, and proposal of the new actinobacterial family Treboniaceae fam. nov.</title>
        <authorList>
            <person name="Rapoport D."/>
            <person name="Sagova-Mareckova M."/>
            <person name="Sedlacek I."/>
            <person name="Provaznik J."/>
            <person name="Kralova S."/>
            <person name="Pavlinic D."/>
            <person name="Benes V."/>
            <person name="Kopecky J."/>
        </authorList>
    </citation>
    <scope>NUCLEOTIDE SEQUENCE [LARGE SCALE GENOMIC DNA]</scope>
    <source>
        <strain evidence="1 2">15Tr583</strain>
    </source>
</reference>
<sequence length="93" mass="10416">MARDPPYARWVNHRIIVCGYRRFHRLPGEAVERGIADRLDIGAEAVGVSCCAWVLACFQAVLPVKSVRTSSDPLSFGSMPMDRACQVHWHAHL</sequence>
<protein>
    <submittedName>
        <fullName evidence="1">Uncharacterized protein</fullName>
    </submittedName>
</protein>
<proteinExistence type="predicted"/>
<organism evidence="1 2">
    <name type="scientific">Trebonia kvetii</name>
    <dbReference type="NCBI Taxonomy" id="2480626"/>
    <lineage>
        <taxon>Bacteria</taxon>
        <taxon>Bacillati</taxon>
        <taxon>Actinomycetota</taxon>
        <taxon>Actinomycetes</taxon>
        <taxon>Streptosporangiales</taxon>
        <taxon>Treboniaceae</taxon>
        <taxon>Trebonia</taxon>
    </lineage>
</organism>
<accession>A0A6P2BX91</accession>
<dbReference type="AlphaFoldDB" id="A0A6P2BX91"/>
<comment type="caution">
    <text evidence="1">The sequence shown here is derived from an EMBL/GenBank/DDBJ whole genome shotgun (WGS) entry which is preliminary data.</text>
</comment>
<evidence type="ECO:0000313" key="2">
    <source>
        <dbReference type="Proteomes" id="UP000460272"/>
    </source>
</evidence>
<dbReference type="EMBL" id="RPFW01000003">
    <property type="protein sequence ID" value="TVZ03759.1"/>
    <property type="molecule type" value="Genomic_DNA"/>
</dbReference>
<gene>
    <name evidence="1" type="ORF">EAS64_14935</name>
</gene>
<name>A0A6P2BX91_9ACTN</name>
<keyword evidence="2" id="KW-1185">Reference proteome</keyword>
<dbReference type="Proteomes" id="UP000460272">
    <property type="component" value="Unassembled WGS sequence"/>
</dbReference>